<evidence type="ECO:0000313" key="4">
    <source>
        <dbReference type="Proteomes" id="UP000027120"/>
    </source>
</evidence>
<organism evidence="3 4">
    <name type="scientific">Citrus sinensis</name>
    <name type="common">Sweet orange</name>
    <name type="synonym">Citrus aurantium var. sinensis</name>
    <dbReference type="NCBI Taxonomy" id="2711"/>
    <lineage>
        <taxon>Eukaryota</taxon>
        <taxon>Viridiplantae</taxon>
        <taxon>Streptophyta</taxon>
        <taxon>Embryophyta</taxon>
        <taxon>Tracheophyta</taxon>
        <taxon>Spermatophyta</taxon>
        <taxon>Magnoliopsida</taxon>
        <taxon>eudicotyledons</taxon>
        <taxon>Gunneridae</taxon>
        <taxon>Pentapetalae</taxon>
        <taxon>rosids</taxon>
        <taxon>malvids</taxon>
        <taxon>Sapindales</taxon>
        <taxon>Rutaceae</taxon>
        <taxon>Aurantioideae</taxon>
        <taxon>Citrus</taxon>
    </lineage>
</organism>
<dbReference type="PANTHER" id="PTHR37180:SF2">
    <property type="entry name" value="PRECURSOR OF CEP14"/>
    <property type="match status" value="1"/>
</dbReference>
<evidence type="ECO:0000313" key="3">
    <source>
        <dbReference type="EMBL" id="KDO51489.1"/>
    </source>
</evidence>
<name>A0A067E8F7_CITSI</name>
<dbReference type="PANTHER" id="PTHR37180">
    <property type="entry name" value="PRECURSOR OF CEP14"/>
    <property type="match status" value="1"/>
</dbReference>
<evidence type="ECO:0000256" key="2">
    <source>
        <dbReference type="SAM" id="SignalP"/>
    </source>
</evidence>
<dbReference type="GO" id="GO:0006995">
    <property type="term" value="P:cellular response to nitrogen starvation"/>
    <property type="evidence" value="ECO:0007669"/>
    <property type="project" value="InterPro"/>
</dbReference>
<reference evidence="3 4" key="1">
    <citation type="submission" date="2014-04" db="EMBL/GenBank/DDBJ databases">
        <authorList>
            <consortium name="International Citrus Genome Consortium"/>
            <person name="Gmitter F."/>
            <person name="Chen C."/>
            <person name="Farmerie W."/>
            <person name="Harkins T."/>
            <person name="Desany B."/>
            <person name="Mohiuddin M."/>
            <person name="Kodira C."/>
            <person name="Borodovsky M."/>
            <person name="Lomsadze A."/>
            <person name="Burns P."/>
            <person name="Jenkins J."/>
            <person name="Prochnik S."/>
            <person name="Shu S."/>
            <person name="Chapman J."/>
            <person name="Pitluck S."/>
            <person name="Schmutz J."/>
            <person name="Rokhsar D."/>
        </authorList>
    </citation>
    <scope>NUCLEOTIDE SEQUENCE</scope>
</reference>
<feature type="region of interest" description="Disordered" evidence="1">
    <location>
        <begin position="77"/>
        <end position="100"/>
    </location>
</feature>
<feature type="signal peptide" evidence="2">
    <location>
        <begin position="1"/>
        <end position="23"/>
    </location>
</feature>
<evidence type="ECO:0000256" key="1">
    <source>
        <dbReference type="SAM" id="MobiDB-lite"/>
    </source>
</evidence>
<proteinExistence type="predicted"/>
<protein>
    <submittedName>
        <fullName evidence="3">Uncharacterized protein</fullName>
    </submittedName>
</protein>
<sequence>MARLSSILFVFLVVLIFISPSFESRELLGVEMKKSVIPSDPLKRPSYDEGHYVKSIANSDQILRSVPSPGIGHEMLRSVPSPGIGHEMLRSVPSPGIGHD</sequence>
<feature type="chain" id="PRO_5001640088" evidence="2">
    <location>
        <begin position="24"/>
        <end position="100"/>
    </location>
</feature>
<keyword evidence="2" id="KW-0732">Signal</keyword>
<dbReference type="AlphaFoldDB" id="A0A067E8F7"/>
<dbReference type="Proteomes" id="UP000027120">
    <property type="component" value="Unassembled WGS sequence"/>
</dbReference>
<dbReference type="GO" id="GO:0006970">
    <property type="term" value="P:response to osmotic stress"/>
    <property type="evidence" value="ECO:0007669"/>
    <property type="project" value="InterPro"/>
</dbReference>
<dbReference type="InterPro" id="IPR038930">
    <property type="entry name" value="CEP13/CEP14"/>
</dbReference>
<gene>
    <name evidence="3" type="ORF">CISIN_1g048647mg</name>
</gene>
<dbReference type="EMBL" id="KK785055">
    <property type="protein sequence ID" value="KDO51489.1"/>
    <property type="molecule type" value="Genomic_DNA"/>
</dbReference>
<keyword evidence="4" id="KW-1185">Reference proteome</keyword>
<accession>A0A067E8F7</accession>